<evidence type="ECO:0000313" key="1">
    <source>
        <dbReference type="EMBL" id="CAI6090594.1"/>
    </source>
</evidence>
<proteinExistence type="predicted"/>
<dbReference type="InterPro" id="IPR026893">
    <property type="entry name" value="Tyr/Ser_Pase_IphP-type"/>
</dbReference>
<dbReference type="GO" id="GO:0004721">
    <property type="term" value="F:phosphoprotein phosphatase activity"/>
    <property type="evidence" value="ECO:0007669"/>
    <property type="project" value="InterPro"/>
</dbReference>
<organism evidence="1 2">
    <name type="scientific">Clonostachys chloroleuca</name>
    <dbReference type="NCBI Taxonomy" id="1926264"/>
    <lineage>
        <taxon>Eukaryota</taxon>
        <taxon>Fungi</taxon>
        <taxon>Dikarya</taxon>
        <taxon>Ascomycota</taxon>
        <taxon>Pezizomycotina</taxon>
        <taxon>Sordariomycetes</taxon>
        <taxon>Hypocreomycetidae</taxon>
        <taxon>Hypocreales</taxon>
        <taxon>Bionectriaceae</taxon>
        <taxon>Clonostachys</taxon>
    </lineage>
</organism>
<dbReference type="AlphaFoldDB" id="A0AA35M5I2"/>
<dbReference type="Gene3D" id="3.90.190.10">
    <property type="entry name" value="Protein tyrosine phosphatase superfamily"/>
    <property type="match status" value="2"/>
</dbReference>
<dbReference type="Pfam" id="PF13350">
    <property type="entry name" value="Y_phosphatase3"/>
    <property type="match status" value="2"/>
</dbReference>
<protein>
    <submittedName>
        <fullName evidence="1">Uncharacterized protein</fullName>
    </submittedName>
</protein>
<dbReference type="SUPFAM" id="SSF52799">
    <property type="entry name" value="(Phosphotyrosine protein) phosphatases II"/>
    <property type="match status" value="1"/>
</dbReference>
<sequence length="216" mass="23865">MSSASPSSPFIKVPGVANFRSVTVPGLRPQFLFRSAEPSQISSAGIKVLHDLGIATIFDLRSMDEVSPDAVLVKATEWKGITRVSIPIFTKENCPPEIHAQVFNFSTNEFMLSIGRRGRTGVLIAVILSLCGVSDEEIAREYSLTNIGLSEMSPEWDGDFKMMEKSLISTQENFKATLEALKNTYGGAERYVKDCCGLADEEVMRIREHLLIDKTD</sequence>
<name>A0AA35M5I2_9HYPO</name>
<dbReference type="EMBL" id="CABFNP030001029">
    <property type="protein sequence ID" value="CAI6090594.1"/>
    <property type="molecule type" value="Genomic_DNA"/>
</dbReference>
<keyword evidence="2" id="KW-1185">Reference proteome</keyword>
<dbReference type="Proteomes" id="UP001160390">
    <property type="component" value="Unassembled WGS sequence"/>
</dbReference>
<gene>
    <name evidence="1" type="ORF">CCHLO57077_00014872</name>
</gene>
<reference evidence="1" key="1">
    <citation type="submission" date="2023-01" db="EMBL/GenBank/DDBJ databases">
        <authorList>
            <person name="Piombo E."/>
        </authorList>
    </citation>
    <scope>NUCLEOTIDE SEQUENCE</scope>
</reference>
<comment type="caution">
    <text evidence="1">The sequence shown here is derived from an EMBL/GenBank/DDBJ whole genome shotgun (WGS) entry which is preliminary data.</text>
</comment>
<evidence type="ECO:0000313" key="2">
    <source>
        <dbReference type="Proteomes" id="UP001160390"/>
    </source>
</evidence>
<accession>A0AA35M5I2</accession>
<dbReference type="InterPro" id="IPR029021">
    <property type="entry name" value="Prot-tyrosine_phosphatase-like"/>
</dbReference>